<evidence type="ECO:0000256" key="1">
    <source>
        <dbReference type="SAM" id="Phobius"/>
    </source>
</evidence>
<sequence length="140" mass="15451">MEYLLAFLNIKDGYQFAKPFSFKGRINRKDFFFGGAAWFVLVYLLMALVIIVLSGLLLAASGTYASISIGLLIALIYGAIAIMLILQGLGAMARRLRDAGVSPYVLWFVLLPFIGLLILAWHLIKPSQIMMAESSSSEEI</sequence>
<reference evidence="2 3" key="1">
    <citation type="submission" date="2019-01" db="EMBL/GenBank/DDBJ databases">
        <title>Weissella sp. nov., a novel lactic acid bacterium isolated from animal feces.</title>
        <authorList>
            <person name="Wang L.-T."/>
        </authorList>
    </citation>
    <scope>NUCLEOTIDE SEQUENCE [LARGE SCALE GENOMIC DNA]</scope>
    <source>
        <strain evidence="2 3">8H-2</strain>
    </source>
</reference>
<evidence type="ECO:0000313" key="3">
    <source>
        <dbReference type="Proteomes" id="UP000371977"/>
    </source>
</evidence>
<keyword evidence="3" id="KW-1185">Reference proteome</keyword>
<dbReference type="PANTHER" id="PTHR34980">
    <property type="entry name" value="INNER MEMBRANE PROTEIN-RELATED-RELATED"/>
    <property type="match status" value="1"/>
</dbReference>
<dbReference type="GO" id="GO:0005886">
    <property type="term" value="C:plasma membrane"/>
    <property type="evidence" value="ECO:0007669"/>
    <property type="project" value="TreeGrafter"/>
</dbReference>
<dbReference type="AlphaFoldDB" id="A0A6C2C5P9"/>
<keyword evidence="1" id="KW-0812">Transmembrane</keyword>
<dbReference type="EMBL" id="SDGZ01000015">
    <property type="protein sequence ID" value="TYC49072.1"/>
    <property type="molecule type" value="Genomic_DNA"/>
</dbReference>
<organism evidence="2 3">
    <name type="scientific">Weissella muntiaci</name>
    <dbReference type="NCBI Taxonomy" id="2508881"/>
    <lineage>
        <taxon>Bacteria</taxon>
        <taxon>Bacillati</taxon>
        <taxon>Bacillota</taxon>
        <taxon>Bacilli</taxon>
        <taxon>Lactobacillales</taxon>
        <taxon>Lactobacillaceae</taxon>
        <taxon>Weissella</taxon>
    </lineage>
</organism>
<keyword evidence="1" id="KW-1133">Transmembrane helix</keyword>
<dbReference type="OrthoDB" id="9812349at2"/>
<dbReference type="Proteomes" id="UP000371977">
    <property type="component" value="Unassembled WGS sequence"/>
</dbReference>
<dbReference type="PANTHER" id="PTHR34980:SF1">
    <property type="entry name" value="INNER MEMBRANE PROTEIN"/>
    <property type="match status" value="1"/>
</dbReference>
<dbReference type="InterPro" id="IPR008523">
    <property type="entry name" value="DUF805"/>
</dbReference>
<feature type="transmembrane region" description="Helical" evidence="1">
    <location>
        <begin position="31"/>
        <end position="58"/>
    </location>
</feature>
<evidence type="ECO:0000313" key="2">
    <source>
        <dbReference type="EMBL" id="TYC49072.1"/>
    </source>
</evidence>
<name>A0A6C2C5P9_9LACO</name>
<feature type="transmembrane region" description="Helical" evidence="1">
    <location>
        <begin position="104"/>
        <end position="124"/>
    </location>
</feature>
<accession>A0A6C2C5P9</accession>
<dbReference type="Pfam" id="PF05656">
    <property type="entry name" value="DUF805"/>
    <property type="match status" value="1"/>
</dbReference>
<protein>
    <submittedName>
        <fullName evidence="2">DUF805 domain-containing protein</fullName>
    </submittedName>
</protein>
<dbReference type="RefSeq" id="WP_148622934.1">
    <property type="nucleotide sequence ID" value="NZ_SDGZ01000015.1"/>
</dbReference>
<comment type="caution">
    <text evidence="2">The sequence shown here is derived from an EMBL/GenBank/DDBJ whole genome shotgun (WGS) entry which is preliminary data.</text>
</comment>
<proteinExistence type="predicted"/>
<keyword evidence="1" id="KW-0472">Membrane</keyword>
<gene>
    <name evidence="2" type="ORF">ESZ50_07445</name>
</gene>
<feature type="transmembrane region" description="Helical" evidence="1">
    <location>
        <begin position="64"/>
        <end position="92"/>
    </location>
</feature>